<feature type="transmembrane region" description="Helical" evidence="8">
    <location>
        <begin position="73"/>
        <end position="91"/>
    </location>
</feature>
<feature type="transmembrane region" description="Helical" evidence="8">
    <location>
        <begin position="12"/>
        <end position="35"/>
    </location>
</feature>
<dbReference type="InterPro" id="IPR036259">
    <property type="entry name" value="MFS_trans_sf"/>
</dbReference>
<dbReference type="InterPro" id="IPR024989">
    <property type="entry name" value="MFS_assoc_dom"/>
</dbReference>
<dbReference type="EMBL" id="JFHU01000219">
    <property type="protein sequence ID" value="EXX85584.1"/>
    <property type="molecule type" value="Genomic_DNA"/>
</dbReference>
<evidence type="ECO:0000256" key="4">
    <source>
        <dbReference type="ARBA" id="ARBA00022519"/>
    </source>
</evidence>
<dbReference type="Proteomes" id="UP000053750">
    <property type="component" value="Unassembled WGS sequence"/>
</dbReference>
<keyword evidence="4" id="KW-0997">Cell inner membrane</keyword>
<accession>A0A9W5W661</accession>
<evidence type="ECO:0000256" key="8">
    <source>
        <dbReference type="SAM" id="Phobius"/>
    </source>
</evidence>
<organism evidence="10 11">
    <name type="scientific">Paenibacillus darwinianus</name>
    <dbReference type="NCBI Taxonomy" id="1380763"/>
    <lineage>
        <taxon>Bacteria</taxon>
        <taxon>Bacillati</taxon>
        <taxon>Bacillota</taxon>
        <taxon>Bacilli</taxon>
        <taxon>Bacillales</taxon>
        <taxon>Paenibacillaceae</taxon>
        <taxon>Paenibacillus</taxon>
    </lineage>
</organism>
<evidence type="ECO:0000259" key="9">
    <source>
        <dbReference type="PROSITE" id="PS50850"/>
    </source>
</evidence>
<dbReference type="PROSITE" id="PS50850">
    <property type="entry name" value="MFS"/>
    <property type="match status" value="1"/>
</dbReference>
<feature type="transmembrane region" description="Helical" evidence="8">
    <location>
        <begin position="161"/>
        <end position="181"/>
    </location>
</feature>
<dbReference type="AlphaFoldDB" id="A0A9W5W661"/>
<reference evidence="10 11" key="1">
    <citation type="submission" date="2014-02" db="EMBL/GenBank/DDBJ databases">
        <title>Genome sequence of Paenibacillus darwinianus reveals adaptive mechanisms for survival in Antarctic soils.</title>
        <authorList>
            <person name="Dsouza M."/>
            <person name="Taylor M.W."/>
            <person name="Turner S.J."/>
            <person name="Aislabie J."/>
        </authorList>
    </citation>
    <scope>NUCLEOTIDE SEQUENCE [LARGE SCALE GENOMIC DNA]</scope>
    <source>
        <strain evidence="10 11">CE1</strain>
    </source>
</reference>
<feature type="domain" description="Major facilitator superfamily (MFS) profile" evidence="9">
    <location>
        <begin position="196"/>
        <end position="385"/>
    </location>
</feature>
<dbReference type="InterPro" id="IPR020846">
    <property type="entry name" value="MFS_dom"/>
</dbReference>
<evidence type="ECO:0000313" key="10">
    <source>
        <dbReference type="EMBL" id="EXX85584.1"/>
    </source>
</evidence>
<feature type="transmembrane region" description="Helical" evidence="8">
    <location>
        <begin position="138"/>
        <end position="155"/>
    </location>
</feature>
<evidence type="ECO:0000256" key="2">
    <source>
        <dbReference type="ARBA" id="ARBA00022448"/>
    </source>
</evidence>
<feature type="transmembrane region" description="Helical" evidence="8">
    <location>
        <begin position="358"/>
        <end position="380"/>
    </location>
</feature>
<dbReference type="PIRSF" id="PIRSF004925">
    <property type="entry name" value="HcaT"/>
    <property type="match status" value="1"/>
</dbReference>
<comment type="subcellular location">
    <subcellularLocation>
        <location evidence="1">Cell inner membrane</location>
        <topology evidence="1">Multi-pass membrane protein</topology>
    </subcellularLocation>
</comment>
<feature type="transmembrane region" description="Helical" evidence="8">
    <location>
        <begin position="291"/>
        <end position="309"/>
    </location>
</feature>
<keyword evidence="6 8" id="KW-1133">Transmembrane helix</keyword>
<evidence type="ECO:0000256" key="5">
    <source>
        <dbReference type="ARBA" id="ARBA00022692"/>
    </source>
</evidence>
<dbReference type="Pfam" id="PF12832">
    <property type="entry name" value="MFS_1_like"/>
    <property type="match status" value="1"/>
</dbReference>
<keyword evidence="7 8" id="KW-0472">Membrane</keyword>
<protein>
    <submittedName>
        <fullName evidence="10">MFS transporter</fullName>
    </submittedName>
</protein>
<dbReference type="InterPro" id="IPR026032">
    <property type="entry name" value="HcaT-like"/>
</dbReference>
<feature type="transmembrane region" description="Helical" evidence="8">
    <location>
        <begin position="193"/>
        <end position="218"/>
    </location>
</feature>
<dbReference type="GO" id="GO:0015528">
    <property type="term" value="F:lactose:proton symporter activity"/>
    <property type="evidence" value="ECO:0007669"/>
    <property type="project" value="TreeGrafter"/>
</dbReference>
<dbReference type="Gene3D" id="1.20.1250.20">
    <property type="entry name" value="MFS general substrate transporter like domains"/>
    <property type="match status" value="2"/>
</dbReference>
<proteinExistence type="predicted"/>
<comment type="caution">
    <text evidence="10">The sequence shown here is derived from an EMBL/GenBank/DDBJ whole genome shotgun (WGS) entry which is preliminary data.</text>
</comment>
<name>A0A9W5W661_9BACL</name>
<keyword evidence="2" id="KW-0813">Transport</keyword>
<evidence type="ECO:0000256" key="3">
    <source>
        <dbReference type="ARBA" id="ARBA00022475"/>
    </source>
</evidence>
<keyword evidence="3" id="KW-1003">Cell membrane</keyword>
<sequence>MTRPGSMKESGLLRAHMYFFYSTMAMLVSYLPLYFADRGFTPSQIGLIYATGPAVSIAGNLLMGLASDKYRTIKKLLVLLFAGQLLILFMLQQAQAFGWVLAIMTVFYLFQTPVQPLSDSLALLSAAHTGRNYPSIRIYGSIGFAVSALAIGFLLKAQGSGFTVTVTLALVALSLCISFTLRDYQGEVRKMDFSGFFALIRKPSIVAFFVFTLVLSVAHRMYEGFLALTLREMGASQSLIGSAWLTSALSEIPILYLLGKYGHKLKELPLLALASFMYAVRYFLMSRLEDPSYVILLQLMHSISFGIFFSTSLRYMTYLLPDEYRSSGQALYAVVWAGVAGVVSGTVGGFWFETYGTQWFFTTASVFAAIAGIGFTALHLTGRSR</sequence>
<dbReference type="GO" id="GO:0005886">
    <property type="term" value="C:plasma membrane"/>
    <property type="evidence" value="ECO:0007669"/>
    <property type="project" value="UniProtKB-SubCell"/>
</dbReference>
<evidence type="ECO:0000256" key="6">
    <source>
        <dbReference type="ARBA" id="ARBA00022989"/>
    </source>
</evidence>
<evidence type="ECO:0000313" key="11">
    <source>
        <dbReference type="Proteomes" id="UP000053750"/>
    </source>
</evidence>
<evidence type="ECO:0000256" key="7">
    <source>
        <dbReference type="ARBA" id="ARBA00023136"/>
    </source>
</evidence>
<gene>
    <name evidence="10" type="ORF">BG53_08050</name>
</gene>
<feature type="transmembrane region" description="Helical" evidence="8">
    <location>
        <begin position="268"/>
        <end position="285"/>
    </location>
</feature>
<dbReference type="PANTHER" id="PTHR23522">
    <property type="entry name" value="BLL5896 PROTEIN"/>
    <property type="match status" value="1"/>
</dbReference>
<dbReference type="PANTHER" id="PTHR23522:SF10">
    <property type="entry name" value="3-PHENYLPROPIONIC ACID TRANSPORTER-RELATED"/>
    <property type="match status" value="1"/>
</dbReference>
<evidence type="ECO:0000256" key="1">
    <source>
        <dbReference type="ARBA" id="ARBA00004429"/>
    </source>
</evidence>
<feature type="transmembrane region" description="Helical" evidence="8">
    <location>
        <begin position="330"/>
        <end position="352"/>
    </location>
</feature>
<keyword evidence="11" id="KW-1185">Reference proteome</keyword>
<dbReference type="GO" id="GO:0030395">
    <property type="term" value="F:lactose binding"/>
    <property type="evidence" value="ECO:0007669"/>
    <property type="project" value="TreeGrafter"/>
</dbReference>
<dbReference type="SUPFAM" id="SSF103473">
    <property type="entry name" value="MFS general substrate transporter"/>
    <property type="match status" value="1"/>
</dbReference>
<keyword evidence="5 8" id="KW-0812">Transmembrane</keyword>
<feature type="transmembrane region" description="Helical" evidence="8">
    <location>
        <begin position="47"/>
        <end position="66"/>
    </location>
</feature>
<feature type="transmembrane region" description="Helical" evidence="8">
    <location>
        <begin position="238"/>
        <end position="259"/>
    </location>
</feature>